<evidence type="ECO:0000313" key="1">
    <source>
        <dbReference type="EMBL" id="KAH3665107.1"/>
    </source>
</evidence>
<comment type="caution">
    <text evidence="1">The sequence shown here is derived from an EMBL/GenBank/DDBJ whole genome shotgun (WGS) entry which is preliminary data.</text>
</comment>
<evidence type="ECO:0000313" key="2">
    <source>
        <dbReference type="Proteomes" id="UP000788993"/>
    </source>
</evidence>
<dbReference type="AlphaFoldDB" id="A0A9P8P4H7"/>
<reference evidence="1" key="1">
    <citation type="journal article" date="2021" name="Open Biol.">
        <title>Shared evolutionary footprints suggest mitochondrial oxidative damage underlies multiple complex I losses in fungi.</title>
        <authorList>
            <person name="Schikora-Tamarit M.A."/>
            <person name="Marcet-Houben M."/>
            <person name="Nosek J."/>
            <person name="Gabaldon T."/>
        </authorList>
    </citation>
    <scope>NUCLEOTIDE SEQUENCE</scope>
    <source>
        <strain evidence="1">NCAIM Y.01608</strain>
    </source>
</reference>
<keyword evidence="2" id="KW-1185">Reference proteome</keyword>
<protein>
    <submittedName>
        <fullName evidence="1">Uncharacterized protein</fullName>
    </submittedName>
</protein>
<sequence>MICQDENLTLISNPLSQVDSDDTNIVEKSTSLVSPTINFDEAHQLQHVNEHFLPDHLEIKGLDNVEKIDPKSLSKLVPHLGVDHGRPNDSTTLKFHSKAKVLIYNHDSDCKSIRKVFSPQKCKDGSPLKRINRSISRRFSGLGINSPTSGSKVNVSTQSTRDRSILKNKINVNEEQESVRANNCDEVQVEDFLCFFETHERRRMDTEPFLEHFREKQIENYYENI</sequence>
<dbReference type="Proteomes" id="UP000788993">
    <property type="component" value="Unassembled WGS sequence"/>
</dbReference>
<dbReference type="OrthoDB" id="3994279at2759"/>
<name>A0A9P8P4H7_9ASCO</name>
<proteinExistence type="predicted"/>
<accession>A0A9P8P4H7</accession>
<reference evidence="1" key="2">
    <citation type="submission" date="2021-01" db="EMBL/GenBank/DDBJ databases">
        <authorList>
            <person name="Schikora-Tamarit M.A."/>
        </authorList>
    </citation>
    <scope>NUCLEOTIDE SEQUENCE</scope>
    <source>
        <strain evidence="1">NCAIM Y.01608</strain>
    </source>
</reference>
<dbReference type="EMBL" id="JAEUBD010001178">
    <property type="protein sequence ID" value="KAH3665107.1"/>
    <property type="molecule type" value="Genomic_DNA"/>
</dbReference>
<organism evidence="1 2">
    <name type="scientific">Ogataea polymorpha</name>
    <dbReference type="NCBI Taxonomy" id="460523"/>
    <lineage>
        <taxon>Eukaryota</taxon>
        <taxon>Fungi</taxon>
        <taxon>Dikarya</taxon>
        <taxon>Ascomycota</taxon>
        <taxon>Saccharomycotina</taxon>
        <taxon>Pichiomycetes</taxon>
        <taxon>Pichiales</taxon>
        <taxon>Pichiaceae</taxon>
        <taxon>Ogataea</taxon>
    </lineage>
</organism>
<gene>
    <name evidence="1" type="ORF">OGATHE_003922</name>
</gene>